<feature type="region of interest" description="Disordered" evidence="2">
    <location>
        <begin position="83"/>
        <end position="103"/>
    </location>
</feature>
<dbReference type="PROSITE" id="PS50966">
    <property type="entry name" value="ZF_SWIM"/>
    <property type="match status" value="1"/>
</dbReference>
<dbReference type="PANTHER" id="PTHR47086:SF4">
    <property type="entry name" value="BTB DOMAIN-CONTAINING PROTEIN"/>
    <property type="match status" value="1"/>
</dbReference>
<keyword evidence="1" id="KW-0862">Zinc</keyword>
<reference evidence="5" key="1">
    <citation type="submission" date="2025-08" db="UniProtKB">
        <authorList>
            <consortium name="RefSeq"/>
        </authorList>
    </citation>
    <scope>IDENTIFICATION</scope>
</reference>
<dbReference type="GeneID" id="115466468"/>
<dbReference type="FunCoup" id="A0A6P7XT06">
    <property type="interactions" value="103"/>
</dbReference>
<keyword evidence="4" id="KW-1185">Reference proteome</keyword>
<dbReference type="InParanoid" id="A0A6P7XT06"/>
<evidence type="ECO:0000256" key="1">
    <source>
        <dbReference type="PROSITE-ProRule" id="PRU00325"/>
    </source>
</evidence>
<dbReference type="Pfam" id="PF20784">
    <property type="entry name" value="DUF5575_C"/>
    <property type="match status" value="1"/>
</dbReference>
<protein>
    <submittedName>
        <fullName evidence="5">Uncharacterized protein ZSWIM9-like isoform X1</fullName>
    </submittedName>
</protein>
<dbReference type="InterPro" id="IPR048315">
    <property type="entry name" value="ZSWIM9_RNaseH-like"/>
</dbReference>
<keyword evidence="1" id="KW-0863">Zinc-finger</keyword>
<dbReference type="InterPro" id="IPR007527">
    <property type="entry name" value="Znf_SWIM"/>
</dbReference>
<dbReference type="Pfam" id="PF20783">
    <property type="entry name" value="DUF5575_N"/>
    <property type="match status" value="1"/>
</dbReference>
<evidence type="ECO:0000256" key="2">
    <source>
        <dbReference type="SAM" id="MobiDB-lite"/>
    </source>
</evidence>
<dbReference type="InterPro" id="IPR040854">
    <property type="entry name" value="ZSWIM9"/>
</dbReference>
<feature type="domain" description="SWIM-type" evidence="3">
    <location>
        <begin position="499"/>
        <end position="531"/>
    </location>
</feature>
<dbReference type="KEGG" id="muo:115466468"/>
<dbReference type="GO" id="GO:0008270">
    <property type="term" value="F:zinc ion binding"/>
    <property type="evidence" value="ECO:0007669"/>
    <property type="project" value="UniProtKB-KW"/>
</dbReference>
<dbReference type="InterPro" id="IPR049217">
    <property type="entry name" value="DUF5575_N"/>
</dbReference>
<dbReference type="RefSeq" id="XP_030053569.1">
    <property type="nucleotide sequence ID" value="XM_030197709.1"/>
</dbReference>
<gene>
    <name evidence="5" type="primary">LOC115466468</name>
</gene>
<evidence type="ECO:0000313" key="4">
    <source>
        <dbReference type="Proteomes" id="UP000515156"/>
    </source>
</evidence>
<dbReference type="AlphaFoldDB" id="A0A6P7XT06"/>
<accession>A0A6P7XT06</accession>
<evidence type="ECO:0000313" key="5">
    <source>
        <dbReference type="RefSeq" id="XP_030053569.1"/>
    </source>
</evidence>
<name>A0A6P7XT06_9AMPH</name>
<sequence length="552" mass="64055">MLSPVMDEKELQGKEFFSWEEFSLFFDNWREQTKSLFCISQSKSLSKCKWASEPPRPEVVHALKYWHVVFICKEMRSSITKKKEQSVPKVQNSEEEEEEERESTGCPARIILMMNKEMDRLVITECQLNHNHPLCPIEFAYYFSRGHLMDNCCLPVGITNKMSKQFLGVQEIQYMLKNCKSWDNGIQDTLNVLNNLCIRDPGAKMKLVFVENKVIIQTFFFLTSMMRSLCQRFPLVLFFDRVKGFNEEFDLYTILCVDANSRGRECSFCLTKKGTPNVLRFTLASLLQSVPDIKFKVRCLTVGVDIGELEVVNELLPYARLHICRTQVLEILFSKAHEMGASEDEKVWPALCKTAKAGSFVAYRQAVKEMDSLLPQEFMKYYREHWHPRPERWVEFWNFEPARGIDGSELMKQHKQKVMVGFNPSRTLAQCILYLMVIQTPKEEVRDLDEDEVVTRYHSICNPDSASLIEEELSFVKHGAYDIKKTAEGFVLNDRVSEFHMDHSLTTCNCSIYTSSLLPCRHLFATRLHTGEPLFDISLLQSNKNALMTVSL</sequence>
<dbReference type="Pfam" id="PF17738">
    <property type="entry name" value="DUF5575"/>
    <property type="match status" value="1"/>
</dbReference>
<dbReference type="OrthoDB" id="9898241at2759"/>
<evidence type="ECO:0000259" key="3">
    <source>
        <dbReference type="PROSITE" id="PS50966"/>
    </source>
</evidence>
<dbReference type="InterPro" id="IPR049218">
    <property type="entry name" value="DUF5575_C"/>
</dbReference>
<dbReference type="PANTHER" id="PTHR47086">
    <property type="entry name" value="BTB DOMAIN-CONTAINING PROTEIN"/>
    <property type="match status" value="1"/>
</dbReference>
<dbReference type="Proteomes" id="UP000515156">
    <property type="component" value="Chromosome 3"/>
</dbReference>
<organism evidence="4 5">
    <name type="scientific">Microcaecilia unicolor</name>
    <dbReference type="NCBI Taxonomy" id="1415580"/>
    <lineage>
        <taxon>Eukaryota</taxon>
        <taxon>Metazoa</taxon>
        <taxon>Chordata</taxon>
        <taxon>Craniata</taxon>
        <taxon>Vertebrata</taxon>
        <taxon>Euteleostomi</taxon>
        <taxon>Amphibia</taxon>
        <taxon>Gymnophiona</taxon>
        <taxon>Siphonopidae</taxon>
        <taxon>Microcaecilia</taxon>
    </lineage>
</organism>
<proteinExistence type="predicted"/>
<keyword evidence="1" id="KW-0479">Metal-binding</keyword>